<name>A0A6L9W802_9ACTN</name>
<sequence>MTGPIDPGWRPDTGSMRHEFRFDPLHYGSGGEQQAAFKRRMRDELQQYGFILTDEVAITWRLLVDEQARWESDIGADVDNFAKLLNDGLCGPGGIIIDDVQVQSLHVSWIDATESSFELQVECGPDDGLTRPLSLYQLADDLWHPLPDSVRANPEHAAHLLYALDNRVFFVRRLRHLLRQRGLPARAAYEAAQNYAVISRGFHSTRAASNGFPRVRRHAWMAQYTRPTELPEVTGDEIERAAATTAAHYGYGA</sequence>
<dbReference type="GO" id="GO:0006281">
    <property type="term" value="P:DNA repair"/>
    <property type="evidence" value="ECO:0007669"/>
    <property type="project" value="InterPro"/>
</dbReference>
<proteinExistence type="predicted"/>
<evidence type="ECO:0000313" key="2">
    <source>
        <dbReference type="Proteomes" id="UP000479241"/>
    </source>
</evidence>
<accession>A0A6L9W802</accession>
<dbReference type="GO" id="GO:0000287">
    <property type="term" value="F:magnesium ion binding"/>
    <property type="evidence" value="ECO:0007669"/>
    <property type="project" value="InterPro"/>
</dbReference>
<reference evidence="1 2" key="1">
    <citation type="submission" date="2019-12" db="EMBL/GenBank/DDBJ databases">
        <title>the WGS of Blastococcus saxobsidens 67B17.</title>
        <authorList>
            <person name="Jiang Z."/>
        </authorList>
    </citation>
    <scope>NUCLEOTIDE SEQUENCE [LARGE SCALE GENOMIC DNA]</scope>
    <source>
        <strain evidence="1 2">67B17</strain>
    </source>
</reference>
<dbReference type="Proteomes" id="UP000479241">
    <property type="component" value="Unassembled WGS sequence"/>
</dbReference>
<gene>
    <name evidence="1" type="ORF">GCU60_19605</name>
</gene>
<dbReference type="GO" id="GO:0006310">
    <property type="term" value="P:DNA recombination"/>
    <property type="evidence" value="ECO:0007669"/>
    <property type="project" value="InterPro"/>
</dbReference>
<dbReference type="InterPro" id="IPR036614">
    <property type="entry name" value="RusA-like_sf"/>
</dbReference>
<organism evidence="1 2">
    <name type="scientific">Blastococcus saxobsidens</name>
    <dbReference type="NCBI Taxonomy" id="138336"/>
    <lineage>
        <taxon>Bacteria</taxon>
        <taxon>Bacillati</taxon>
        <taxon>Actinomycetota</taxon>
        <taxon>Actinomycetes</taxon>
        <taxon>Geodermatophilales</taxon>
        <taxon>Geodermatophilaceae</taxon>
        <taxon>Blastococcus</taxon>
    </lineage>
</organism>
<evidence type="ECO:0000313" key="1">
    <source>
        <dbReference type="EMBL" id="NEK87949.1"/>
    </source>
</evidence>
<protein>
    <submittedName>
        <fullName evidence="1">RusA family crossover junction endodeoxyribonuclease</fullName>
    </submittedName>
</protein>
<dbReference type="SUPFAM" id="SSF103084">
    <property type="entry name" value="Holliday junction resolvase RusA"/>
    <property type="match status" value="1"/>
</dbReference>
<dbReference type="RefSeq" id="WP_163208314.1">
    <property type="nucleotide sequence ID" value="NZ_JAAGWG010000059.1"/>
</dbReference>
<dbReference type="EMBL" id="JAAGWG010000059">
    <property type="protein sequence ID" value="NEK87949.1"/>
    <property type="molecule type" value="Genomic_DNA"/>
</dbReference>
<comment type="caution">
    <text evidence="1">The sequence shown here is derived from an EMBL/GenBank/DDBJ whole genome shotgun (WGS) entry which is preliminary data.</text>
</comment>
<dbReference type="AlphaFoldDB" id="A0A6L9W802"/>
<dbReference type="Gene3D" id="3.30.1330.70">
    <property type="entry name" value="Holliday junction resolvase RusA"/>
    <property type="match status" value="1"/>
</dbReference>